<feature type="domain" description="Myb-like" evidence="2">
    <location>
        <begin position="768"/>
        <end position="811"/>
    </location>
</feature>
<reference evidence="4 5" key="1">
    <citation type="journal article" date="2016" name="Mol. Biol. Evol.">
        <title>Comparative Genomics of Early-Diverging Mushroom-Forming Fungi Provides Insights into the Origins of Lignocellulose Decay Capabilities.</title>
        <authorList>
            <person name="Nagy L.G."/>
            <person name="Riley R."/>
            <person name="Tritt A."/>
            <person name="Adam C."/>
            <person name="Daum C."/>
            <person name="Floudas D."/>
            <person name="Sun H."/>
            <person name="Yadav J.S."/>
            <person name="Pangilinan J."/>
            <person name="Larsson K.H."/>
            <person name="Matsuura K."/>
            <person name="Barry K."/>
            <person name="Labutti K."/>
            <person name="Kuo R."/>
            <person name="Ohm R.A."/>
            <person name="Bhattacharya S.S."/>
            <person name="Shirouzu T."/>
            <person name="Yoshinaga Y."/>
            <person name="Martin F.M."/>
            <person name="Grigoriev I.V."/>
            <person name="Hibbett D.S."/>
        </authorList>
    </citation>
    <scope>NUCLEOTIDE SEQUENCE [LARGE SCALE GENOMIC DNA]</scope>
    <source>
        <strain evidence="4 5">HHB10207 ss-3</strain>
    </source>
</reference>
<dbReference type="InterPro" id="IPR017930">
    <property type="entry name" value="Myb_dom"/>
</dbReference>
<feature type="compositionally biased region" description="Basic and acidic residues" evidence="1">
    <location>
        <begin position="559"/>
        <end position="573"/>
    </location>
</feature>
<feature type="compositionally biased region" description="Polar residues" evidence="1">
    <location>
        <begin position="217"/>
        <end position="227"/>
    </location>
</feature>
<organism evidence="4 5">
    <name type="scientific">Sistotremastrum suecicum HHB10207 ss-3</name>
    <dbReference type="NCBI Taxonomy" id="1314776"/>
    <lineage>
        <taxon>Eukaryota</taxon>
        <taxon>Fungi</taxon>
        <taxon>Dikarya</taxon>
        <taxon>Basidiomycota</taxon>
        <taxon>Agaricomycotina</taxon>
        <taxon>Agaricomycetes</taxon>
        <taxon>Sistotremastrales</taxon>
        <taxon>Sistotremastraceae</taxon>
        <taxon>Sistotremastrum</taxon>
    </lineage>
</organism>
<evidence type="ECO:0000256" key="1">
    <source>
        <dbReference type="SAM" id="MobiDB-lite"/>
    </source>
</evidence>
<feature type="compositionally biased region" description="Basic and acidic residues" evidence="1">
    <location>
        <begin position="255"/>
        <end position="265"/>
    </location>
</feature>
<feature type="compositionally biased region" description="Low complexity" evidence="1">
    <location>
        <begin position="396"/>
        <end position="409"/>
    </location>
</feature>
<dbReference type="AlphaFoldDB" id="A0A166D5F2"/>
<feature type="region of interest" description="Disordered" evidence="1">
    <location>
        <begin position="212"/>
        <end position="295"/>
    </location>
</feature>
<feature type="compositionally biased region" description="Low complexity" evidence="1">
    <location>
        <begin position="857"/>
        <end position="874"/>
    </location>
</feature>
<dbReference type="InterPro" id="IPR009057">
    <property type="entry name" value="Homeodomain-like_sf"/>
</dbReference>
<feature type="region of interest" description="Disordered" evidence="1">
    <location>
        <begin position="344"/>
        <end position="720"/>
    </location>
</feature>
<feature type="compositionally biased region" description="Low complexity" evidence="1">
    <location>
        <begin position="466"/>
        <end position="482"/>
    </location>
</feature>
<dbReference type="InterPro" id="IPR001005">
    <property type="entry name" value="SANT/Myb"/>
</dbReference>
<dbReference type="SMART" id="SM00717">
    <property type="entry name" value="SANT"/>
    <property type="match status" value="1"/>
</dbReference>
<evidence type="ECO:0000313" key="4">
    <source>
        <dbReference type="EMBL" id="KZT38156.1"/>
    </source>
</evidence>
<dbReference type="SUPFAM" id="SSF46689">
    <property type="entry name" value="Homeodomain-like"/>
    <property type="match status" value="1"/>
</dbReference>
<dbReference type="EMBL" id="KV428069">
    <property type="protein sequence ID" value="KZT38156.1"/>
    <property type="molecule type" value="Genomic_DNA"/>
</dbReference>
<feature type="compositionally biased region" description="Low complexity" evidence="1">
    <location>
        <begin position="826"/>
        <end position="840"/>
    </location>
</feature>
<evidence type="ECO:0000259" key="3">
    <source>
        <dbReference type="PROSITE" id="PS51294"/>
    </source>
</evidence>
<feature type="region of interest" description="Disordered" evidence="1">
    <location>
        <begin position="818"/>
        <end position="906"/>
    </location>
</feature>
<feature type="compositionally biased region" description="Acidic residues" evidence="1">
    <location>
        <begin position="611"/>
        <end position="628"/>
    </location>
</feature>
<keyword evidence="5" id="KW-1185">Reference proteome</keyword>
<evidence type="ECO:0000313" key="5">
    <source>
        <dbReference type="Proteomes" id="UP000076798"/>
    </source>
</evidence>
<protein>
    <submittedName>
        <fullName evidence="4">Uncharacterized protein</fullName>
    </submittedName>
</protein>
<feature type="compositionally biased region" description="Basic residues" evidence="1">
    <location>
        <begin position="665"/>
        <end position="677"/>
    </location>
</feature>
<feature type="compositionally biased region" description="Basic and acidic residues" evidence="1">
    <location>
        <begin position="233"/>
        <end position="247"/>
    </location>
</feature>
<dbReference type="Gene3D" id="1.10.10.60">
    <property type="entry name" value="Homeodomain-like"/>
    <property type="match status" value="1"/>
</dbReference>
<dbReference type="Proteomes" id="UP000076798">
    <property type="component" value="Unassembled WGS sequence"/>
</dbReference>
<feature type="domain" description="HTH myb-type" evidence="3">
    <location>
        <begin position="768"/>
        <end position="815"/>
    </location>
</feature>
<accession>A0A166D5F2</accession>
<feature type="compositionally biased region" description="Acidic residues" evidence="1">
    <location>
        <begin position="36"/>
        <end position="45"/>
    </location>
</feature>
<feature type="compositionally biased region" description="Polar residues" evidence="1">
    <location>
        <begin position="416"/>
        <end position="427"/>
    </location>
</feature>
<sequence>MEATPPDGAPAPPSLLLSEIMRHMSASPHPHPPAENADEDSSEPLETADIENMQRRAKELSSSNQELSDMVIRLSSSLGLFQTQLLSQADTINHLSSQRDFLTSMHQEEKVRWESEKDSWLRTGEVLIGRAAASEGGKAREQVRLCLILSVPHILTFFCPSLQYLEHLVGISQMENSLLRSKISENNSRIKALESDLAQLKPLLLMQPFALTHSHPTDSSTSASNSKQHGKRKDYYDRSLESEEEIHSSPGMLEDPVRPRSDYYRHRSPTGGTPSKPPKNLAAAQTPASSALKPSAIASKKPRVLSADARAEHLLLAARKIGRERASILSGTFHQNAYTTLQGASLQGSSHSAAPPTPRTTMSQQNPSSQANSSLSPAVFGPISVPGMSRPYFLNSSPRTPRASTRSTALPPVTTPTPQGASANTPRTDYYPKVHTYPPLPSASGSNSASNIPRTPSRSKNKIGTPSALESLLSAAQSMLSSPPTPTTRRQSKRRRVEASPKPTTVKKGKEKERPPTPEEEEEDESATDTHDEGSVSGARVMSALDVLADQAAVFSHPHRSDVENDHPERPPPDPDPDPATNNDPVPESQANNETEIDATRDPFPGRDSPTDLDAEFSPVDDVDQVEEEPSRADELISMQLDSAGLETNNPNVSLDPDRTPASHHSSRRNTPKRSSSKHTTPPPDIAPHPDIASPLKPPIDLQTPAEHLSANSTPLPVKPNYSHYPRYRLSQSDITLFPSDSSVPAAKTSFIHHEPSTPRRIRSPYTKWTTEEDQLLAKAVAKHGQKWDLVQKELPNRGYHQVRQRWLRKLGVYDTKTENSHTANGSVSHSSLGSPSPSSAVFTGQFPVEPVSPQNLSLSSTQGSSTSGPSLGLMPFNLESTASPLANGHNGHALGPTILSLQDPP</sequence>
<dbReference type="PROSITE" id="PS51294">
    <property type="entry name" value="HTH_MYB"/>
    <property type="match status" value="1"/>
</dbReference>
<proteinExistence type="predicted"/>
<dbReference type="PROSITE" id="PS50090">
    <property type="entry name" value="MYB_LIKE"/>
    <property type="match status" value="1"/>
</dbReference>
<feature type="compositionally biased region" description="Acidic residues" evidence="1">
    <location>
        <begin position="518"/>
        <end position="527"/>
    </location>
</feature>
<dbReference type="Pfam" id="PF00249">
    <property type="entry name" value="Myb_DNA-binding"/>
    <property type="match status" value="1"/>
</dbReference>
<dbReference type="OrthoDB" id="2143914at2759"/>
<feature type="compositionally biased region" description="Low complexity" evidence="1">
    <location>
        <begin position="363"/>
        <end position="378"/>
    </location>
</feature>
<feature type="compositionally biased region" description="Polar residues" evidence="1">
    <location>
        <begin position="443"/>
        <end position="464"/>
    </location>
</feature>
<feature type="compositionally biased region" description="Basic and acidic residues" evidence="1">
    <location>
        <begin position="508"/>
        <end position="517"/>
    </location>
</feature>
<feature type="region of interest" description="Disordered" evidence="1">
    <location>
        <begin position="1"/>
        <end position="45"/>
    </location>
</feature>
<evidence type="ECO:0000259" key="2">
    <source>
        <dbReference type="PROSITE" id="PS50090"/>
    </source>
</evidence>
<gene>
    <name evidence="4" type="ORF">SISSUDRAFT_783268</name>
</gene>
<dbReference type="CDD" id="cd00167">
    <property type="entry name" value="SANT"/>
    <property type="match status" value="1"/>
</dbReference>
<name>A0A166D5F2_9AGAM</name>